<dbReference type="Proteomes" id="UP000249390">
    <property type="component" value="Unassembled WGS sequence"/>
</dbReference>
<organism evidence="1 2">
    <name type="scientific">Cuscuta australis</name>
    <dbReference type="NCBI Taxonomy" id="267555"/>
    <lineage>
        <taxon>Eukaryota</taxon>
        <taxon>Viridiplantae</taxon>
        <taxon>Streptophyta</taxon>
        <taxon>Embryophyta</taxon>
        <taxon>Tracheophyta</taxon>
        <taxon>Spermatophyta</taxon>
        <taxon>Magnoliopsida</taxon>
        <taxon>eudicotyledons</taxon>
        <taxon>Gunneridae</taxon>
        <taxon>Pentapetalae</taxon>
        <taxon>asterids</taxon>
        <taxon>lamiids</taxon>
        <taxon>Solanales</taxon>
        <taxon>Convolvulaceae</taxon>
        <taxon>Cuscuteae</taxon>
        <taxon>Cuscuta</taxon>
        <taxon>Cuscuta subgen. Grammica</taxon>
        <taxon>Cuscuta sect. Cleistogrammica</taxon>
    </lineage>
</organism>
<sequence>MNSDEEFFKMLDEEPIVSISEIPILKSTEKGETTQLNKKKSKKVASNPVDSQKIMLKLRMNFVMILLVPRKGFVKAYAEREEPLEPFIQLNNRNFEGKHLNDLADW</sequence>
<accession>A0A328CZS4</accession>
<evidence type="ECO:0000313" key="1">
    <source>
        <dbReference type="EMBL" id="RAL38987.1"/>
    </source>
</evidence>
<comment type="caution">
    <text evidence="1">The sequence shown here is derived from an EMBL/GenBank/DDBJ whole genome shotgun (WGS) entry which is preliminary data.</text>
</comment>
<reference evidence="1 2" key="1">
    <citation type="submission" date="2018-06" db="EMBL/GenBank/DDBJ databases">
        <title>The Genome of Cuscuta australis (Dodder) Provides Insight into the Evolution of Plant Parasitism.</title>
        <authorList>
            <person name="Liu H."/>
        </authorList>
    </citation>
    <scope>NUCLEOTIDE SEQUENCE [LARGE SCALE GENOMIC DNA]</scope>
    <source>
        <strain evidence="2">cv. Yunnan</strain>
        <tissue evidence="1">Vines</tissue>
    </source>
</reference>
<keyword evidence="2" id="KW-1185">Reference proteome</keyword>
<proteinExistence type="predicted"/>
<dbReference type="AlphaFoldDB" id="A0A328CZS4"/>
<protein>
    <submittedName>
        <fullName evidence="1">Uncharacterized protein</fullName>
    </submittedName>
</protein>
<dbReference type="EMBL" id="NQVE01000204">
    <property type="protein sequence ID" value="RAL38987.1"/>
    <property type="molecule type" value="Genomic_DNA"/>
</dbReference>
<evidence type="ECO:0000313" key="2">
    <source>
        <dbReference type="Proteomes" id="UP000249390"/>
    </source>
</evidence>
<gene>
    <name evidence="1" type="ORF">DM860_014813</name>
</gene>
<name>A0A328CZS4_9ASTE</name>